<evidence type="ECO:0000256" key="3">
    <source>
        <dbReference type="ARBA" id="ARBA00023319"/>
    </source>
</evidence>
<dbReference type="CDD" id="cd00063">
    <property type="entry name" value="FN3"/>
    <property type="match status" value="1"/>
</dbReference>
<keyword evidence="2" id="KW-1015">Disulfide bond</keyword>
<reference evidence="6 7" key="2">
    <citation type="journal article" date="2022" name="Mol. Biol. Evol.">
        <title>Comparative Genomics Reveals Insights into the Divergent Evolution of Astigmatic Mites and Household Pest Adaptations.</title>
        <authorList>
            <person name="Xiong Q."/>
            <person name="Wan A.T."/>
            <person name="Liu X."/>
            <person name="Fung C.S."/>
            <person name="Xiao X."/>
            <person name="Malainual N."/>
            <person name="Hou J."/>
            <person name="Wang L."/>
            <person name="Wang M."/>
            <person name="Yang K.Y."/>
            <person name="Cui Y."/>
            <person name="Leung E.L."/>
            <person name="Nong W."/>
            <person name="Shin S.K."/>
            <person name="Au S.W."/>
            <person name="Jeong K.Y."/>
            <person name="Chew F.T."/>
            <person name="Hui J.H."/>
            <person name="Leung T.F."/>
            <person name="Tungtrongchitr A."/>
            <person name="Zhong N."/>
            <person name="Liu Z."/>
            <person name="Tsui S.K."/>
        </authorList>
    </citation>
    <scope>NUCLEOTIDE SEQUENCE [LARGE SCALE GENOMIC DNA]</scope>
    <source>
        <strain evidence="6">Derp</strain>
    </source>
</reference>
<feature type="region of interest" description="Disordered" evidence="4">
    <location>
        <begin position="425"/>
        <end position="457"/>
    </location>
</feature>
<accession>A0ABQ8IW82</accession>
<dbReference type="PROSITE" id="PS50835">
    <property type="entry name" value="IG_LIKE"/>
    <property type="match status" value="2"/>
</dbReference>
<dbReference type="SUPFAM" id="SSF49265">
    <property type="entry name" value="Fibronectin type III"/>
    <property type="match status" value="1"/>
</dbReference>
<evidence type="ECO:0000259" key="5">
    <source>
        <dbReference type="PROSITE" id="PS50835"/>
    </source>
</evidence>
<protein>
    <recommendedName>
        <fullName evidence="5">Ig-like domain-containing protein</fullName>
    </recommendedName>
</protein>
<dbReference type="SMART" id="SM00409">
    <property type="entry name" value="IG"/>
    <property type="match status" value="3"/>
</dbReference>
<reference evidence="6 7" key="1">
    <citation type="journal article" date="2018" name="J. Allergy Clin. Immunol.">
        <title>High-quality assembly of Dermatophagoides pteronyssinus genome and transcriptome reveals a wide range of novel allergens.</title>
        <authorList>
            <person name="Liu X.Y."/>
            <person name="Yang K.Y."/>
            <person name="Wang M.Q."/>
            <person name="Kwok J.S."/>
            <person name="Zeng X."/>
            <person name="Yang Z."/>
            <person name="Xiao X.J."/>
            <person name="Lau C.P."/>
            <person name="Li Y."/>
            <person name="Huang Z.M."/>
            <person name="Ba J.G."/>
            <person name="Yim A.K."/>
            <person name="Ouyang C.Y."/>
            <person name="Ngai S.M."/>
            <person name="Chan T.F."/>
            <person name="Leung E.L."/>
            <person name="Liu L."/>
            <person name="Liu Z.G."/>
            <person name="Tsui S.K."/>
        </authorList>
    </citation>
    <scope>NUCLEOTIDE SEQUENCE [LARGE SCALE GENOMIC DNA]</scope>
    <source>
        <strain evidence="6">Derp</strain>
    </source>
</reference>
<feature type="domain" description="Ig-like" evidence="5">
    <location>
        <begin position="232"/>
        <end position="327"/>
    </location>
</feature>
<keyword evidence="3" id="KW-0393">Immunoglobulin domain</keyword>
<dbReference type="EMBL" id="NJHN03000107">
    <property type="protein sequence ID" value="KAH9414553.1"/>
    <property type="molecule type" value="Genomic_DNA"/>
</dbReference>
<dbReference type="Pfam" id="PF13927">
    <property type="entry name" value="Ig_3"/>
    <property type="match status" value="2"/>
</dbReference>
<sequence length="637" mass="71810">MPSQSSFAELQMDQPLSSSSQSSASSTVIVISGQRTKLLCPLIDQTKLLTNKKLLPSSAANSVIVHQDGSSTATIIPIKWQKENSILPYDHRQHIQPNGTLIIQSSQKRLDEDLILKNGAATVHLKVMDPPHVAPFEFPADLQIGMKARAMCSVMRGDQPFRFYWTQDGHRLESDLPTEDTGAIYRLQHFRDYSMLTVDSLTLAHAGNITCTVSNDAARTSQSSLLKVNAPPQWLIEPKDTQVILHQSVRIDCLASGSPKPFTTWKRAIGTSPWEYIPIYNSIHYYLHSNGSLQIKLATQQQSGQYICQSTNGYGTDIGKLINLKINEPPRFQITIQQQSAQKDRPIRLICPPEGDHPIHMEWFQLNDTNRMLDSLDSSSSTKRDNHGNNNNRAKVSLNANDNFNDKYLFEIKEISRKFLLDEQRNNNDNDNNIDDDDDDDLIDNNNNNDNDVVGGGVMNSELDIVDRLTESSPSTSKSSIHQQKSSKNIIVSILTIRKPTRDDSRLFLCKASNDYGWADMKIRLIVKEKPDVPEKFSIQNVTESRTEIRWHESFNGNSNIVNYVVQYRLISNPTTTTTQNDNQIISSTTTTDSSINVLDMDDDDDDDGDDRITETKITKINNDENSNNQYSNGKNY</sequence>
<dbReference type="InterPro" id="IPR050958">
    <property type="entry name" value="Cell_Adh-Cytoskel_Orgn"/>
</dbReference>
<dbReference type="PANTHER" id="PTHR45080">
    <property type="entry name" value="CONTACTIN 5"/>
    <property type="match status" value="1"/>
</dbReference>
<feature type="region of interest" description="Disordered" evidence="4">
    <location>
        <begin position="1"/>
        <end position="21"/>
    </location>
</feature>
<organism evidence="6 7">
    <name type="scientific">Dermatophagoides pteronyssinus</name>
    <name type="common">European house dust mite</name>
    <dbReference type="NCBI Taxonomy" id="6956"/>
    <lineage>
        <taxon>Eukaryota</taxon>
        <taxon>Metazoa</taxon>
        <taxon>Ecdysozoa</taxon>
        <taxon>Arthropoda</taxon>
        <taxon>Chelicerata</taxon>
        <taxon>Arachnida</taxon>
        <taxon>Acari</taxon>
        <taxon>Acariformes</taxon>
        <taxon>Sarcoptiformes</taxon>
        <taxon>Astigmata</taxon>
        <taxon>Psoroptidia</taxon>
        <taxon>Analgoidea</taxon>
        <taxon>Pyroglyphidae</taxon>
        <taxon>Dermatophagoidinae</taxon>
        <taxon>Dermatophagoides</taxon>
    </lineage>
</organism>
<proteinExistence type="predicted"/>
<evidence type="ECO:0000313" key="6">
    <source>
        <dbReference type="EMBL" id="KAH9414553.1"/>
    </source>
</evidence>
<keyword evidence="1" id="KW-0732">Signal</keyword>
<comment type="caution">
    <text evidence="6">The sequence shown here is derived from an EMBL/GenBank/DDBJ whole genome shotgun (WGS) entry which is preliminary data.</text>
</comment>
<evidence type="ECO:0000256" key="2">
    <source>
        <dbReference type="ARBA" id="ARBA00023157"/>
    </source>
</evidence>
<evidence type="ECO:0000256" key="1">
    <source>
        <dbReference type="ARBA" id="ARBA00022729"/>
    </source>
</evidence>
<dbReference type="InterPro" id="IPR003961">
    <property type="entry name" value="FN3_dom"/>
</dbReference>
<feature type="compositionally biased region" description="Acidic residues" evidence="4">
    <location>
        <begin position="432"/>
        <end position="443"/>
    </location>
</feature>
<dbReference type="InterPro" id="IPR007110">
    <property type="entry name" value="Ig-like_dom"/>
</dbReference>
<dbReference type="InterPro" id="IPR036179">
    <property type="entry name" value="Ig-like_dom_sf"/>
</dbReference>
<feature type="compositionally biased region" description="Polar residues" evidence="4">
    <location>
        <begin position="388"/>
        <end position="398"/>
    </location>
</feature>
<dbReference type="PANTHER" id="PTHR45080:SF8">
    <property type="entry name" value="IG-LIKE DOMAIN-CONTAINING PROTEIN"/>
    <property type="match status" value="1"/>
</dbReference>
<dbReference type="Gene3D" id="2.60.40.10">
    <property type="entry name" value="Immunoglobulins"/>
    <property type="match status" value="4"/>
</dbReference>
<evidence type="ECO:0000313" key="7">
    <source>
        <dbReference type="Proteomes" id="UP000887458"/>
    </source>
</evidence>
<dbReference type="InterPro" id="IPR003598">
    <property type="entry name" value="Ig_sub2"/>
</dbReference>
<name>A0ABQ8IW82_DERPT</name>
<gene>
    <name evidence="6" type="ORF">DERP_008749</name>
</gene>
<dbReference type="SUPFAM" id="SSF48726">
    <property type="entry name" value="Immunoglobulin"/>
    <property type="match status" value="3"/>
</dbReference>
<evidence type="ECO:0000256" key="4">
    <source>
        <dbReference type="SAM" id="MobiDB-lite"/>
    </source>
</evidence>
<dbReference type="InterPro" id="IPR003599">
    <property type="entry name" value="Ig_sub"/>
</dbReference>
<dbReference type="Proteomes" id="UP000887458">
    <property type="component" value="Unassembled WGS sequence"/>
</dbReference>
<dbReference type="InterPro" id="IPR036116">
    <property type="entry name" value="FN3_sf"/>
</dbReference>
<dbReference type="SMART" id="SM00408">
    <property type="entry name" value="IGc2"/>
    <property type="match status" value="2"/>
</dbReference>
<feature type="domain" description="Ig-like" evidence="5">
    <location>
        <begin position="131"/>
        <end position="227"/>
    </location>
</feature>
<dbReference type="InterPro" id="IPR013783">
    <property type="entry name" value="Ig-like_fold"/>
</dbReference>
<keyword evidence="7" id="KW-1185">Reference proteome</keyword>
<feature type="region of interest" description="Disordered" evidence="4">
    <location>
        <begin position="374"/>
        <end position="398"/>
    </location>
</feature>